<reference evidence="3" key="1">
    <citation type="submission" date="2003-08" db="EMBL/GenBank/DDBJ databases">
        <authorList>
            <person name="Birren B."/>
            <person name="Nusbaum C."/>
            <person name="Abebe A."/>
            <person name="Abouelleil A."/>
            <person name="Adekoya E."/>
            <person name="Ait-zahra M."/>
            <person name="Allen N."/>
            <person name="Allen T."/>
            <person name="An P."/>
            <person name="Anderson M."/>
            <person name="Anderson S."/>
            <person name="Arachchi H."/>
            <person name="Armbruster J."/>
            <person name="Bachantsang P."/>
            <person name="Baldwin J."/>
            <person name="Barry A."/>
            <person name="Bayul T."/>
            <person name="Blitshsteyn B."/>
            <person name="Bloom T."/>
            <person name="Blye J."/>
            <person name="Boguslavskiy L."/>
            <person name="Borowsky M."/>
            <person name="Boukhgalter B."/>
            <person name="Brunache A."/>
            <person name="Butler J."/>
            <person name="Calixte N."/>
            <person name="Calvo S."/>
            <person name="Camarata J."/>
            <person name="Campo K."/>
            <person name="Chang J."/>
            <person name="Cheshatsang Y."/>
            <person name="Citroen M."/>
            <person name="Collymore A."/>
            <person name="Considine T."/>
            <person name="Cook A."/>
            <person name="Cooke P."/>
            <person name="Corum B."/>
            <person name="Cuomo C."/>
            <person name="David R."/>
            <person name="Dawoe T."/>
            <person name="Degray S."/>
            <person name="Dodge S."/>
            <person name="Dooley K."/>
            <person name="Dorje P."/>
            <person name="Dorjee K."/>
            <person name="Dorris L."/>
            <person name="Duffey N."/>
            <person name="Dupes A."/>
            <person name="Elkins T."/>
            <person name="Engels R."/>
            <person name="Erickson J."/>
            <person name="Farina A."/>
            <person name="Faro S."/>
            <person name="Ferreira P."/>
            <person name="Fischer H."/>
            <person name="Fitzgerald M."/>
            <person name="Foley K."/>
            <person name="Gage D."/>
            <person name="Galagan J."/>
            <person name="Gearin G."/>
            <person name="Gnerre S."/>
            <person name="Gnirke A."/>
            <person name="Goyette A."/>
            <person name="Graham J."/>
            <person name="Grandbois E."/>
            <person name="Gyaltsen K."/>
            <person name="Hafez N."/>
            <person name="Hagopian D."/>
            <person name="Hagos B."/>
            <person name="Hall J."/>
            <person name="Hatcher B."/>
            <person name="Heller A."/>
            <person name="Higgins H."/>
            <person name="Honan T."/>
            <person name="Horn A."/>
            <person name="Houde N."/>
            <person name="Hughes L."/>
            <person name="Hulme W."/>
            <person name="Husby E."/>
            <person name="Iliev I."/>
            <person name="Jaffe D."/>
            <person name="Jones C."/>
            <person name="Kamal M."/>
            <person name="Kamat A."/>
            <person name="Kamvysselis M."/>
            <person name="Karlsson E."/>
            <person name="Kells C."/>
            <person name="Kieu A."/>
            <person name="Kisner P."/>
            <person name="Kodira C."/>
            <person name="Kulbokas E."/>
            <person name="Labutti K."/>
            <person name="Lama D."/>
            <person name="Landers T."/>
            <person name="Leger J."/>
            <person name="Levine S."/>
            <person name="Lewis D."/>
            <person name="Lewis T."/>
            <person name="Lindblad-toh K."/>
            <person name="Liu X."/>
            <person name="Lokyitsang T."/>
            <person name="Lokyitsang Y."/>
            <person name="Lucien O."/>
            <person name="Lui A."/>
            <person name="Ma L.J."/>
            <person name="Mabbitt R."/>
            <person name="Macdonald J."/>
            <person name="Maclean C."/>
            <person name="Major J."/>
            <person name="Manning J."/>
            <person name="Marabella R."/>
            <person name="Maru K."/>
            <person name="Matthews C."/>
            <person name="Mauceli E."/>
            <person name="Mccarthy M."/>
            <person name="Mcdonough S."/>
            <person name="Mcghee T."/>
            <person name="Meldrim J."/>
            <person name="Meneus L."/>
            <person name="Mesirov J."/>
            <person name="Mihalev A."/>
            <person name="Mihova T."/>
            <person name="Mikkelsen T."/>
            <person name="Mlenga V."/>
            <person name="Moru K."/>
            <person name="Mozes J."/>
            <person name="Mulrain L."/>
            <person name="Munson G."/>
            <person name="Naylor J."/>
            <person name="Newes C."/>
            <person name="Nguyen C."/>
            <person name="Nguyen N."/>
            <person name="Nguyen T."/>
            <person name="Nicol R."/>
            <person name="Nielsen C."/>
            <person name="Nizzari M."/>
            <person name="Norbu C."/>
            <person name="Norbu N."/>
            <person name="O'donnell P."/>
            <person name="Okoawo O."/>
            <person name="O'leary S."/>
            <person name="Omotosho B."/>
            <person name="O'neill K."/>
            <person name="Osman S."/>
            <person name="Parker S."/>
            <person name="Perrin D."/>
            <person name="Phunkhang P."/>
            <person name="Piqani B."/>
            <person name="Purcell S."/>
            <person name="Rachupka T."/>
            <person name="Ramasamy U."/>
            <person name="Rameau R."/>
            <person name="Ray V."/>
            <person name="Raymond C."/>
            <person name="Retta R."/>
            <person name="Richardson S."/>
            <person name="Rise C."/>
            <person name="Rodriguez J."/>
            <person name="Rogers J."/>
            <person name="Rogov P."/>
            <person name="Rutman M."/>
            <person name="Schupbach R."/>
            <person name="Seaman C."/>
            <person name="Settipalli S."/>
            <person name="Sharpe T."/>
            <person name="Sheridan J."/>
            <person name="Sherpa N."/>
            <person name="Shi J."/>
            <person name="Smirnov S."/>
            <person name="Smith C."/>
            <person name="Sougnez C."/>
            <person name="Spencer B."/>
            <person name="Stalker J."/>
            <person name="Stange-thomann N."/>
            <person name="Stavropoulos S."/>
            <person name="Stetson K."/>
            <person name="Stone C."/>
            <person name="Stone S."/>
            <person name="Stubbs M."/>
            <person name="Talamas J."/>
            <person name="Tchuinga P."/>
            <person name="Tenzing P."/>
            <person name="Tesfaye S."/>
            <person name="Theodore J."/>
            <person name="Thoulutsang Y."/>
            <person name="Topham K."/>
            <person name="Towey S."/>
            <person name="Tsamla T."/>
            <person name="Tsomo N."/>
            <person name="Vallee D."/>
            <person name="Vassiliev H."/>
            <person name="Venkataraman V."/>
            <person name="Vinson J."/>
            <person name="Vo A."/>
            <person name="Wade C."/>
            <person name="Wang S."/>
            <person name="Wangchuk T."/>
            <person name="Wangdi T."/>
            <person name="Whittaker C."/>
            <person name="Wilkinson J."/>
            <person name="Wu Y."/>
            <person name="Wyman D."/>
            <person name="Yadav S."/>
            <person name="Yang S."/>
            <person name="Yang X."/>
            <person name="Yeager S."/>
            <person name="Yee E."/>
            <person name="Young G."/>
            <person name="Zainoun J."/>
            <person name="Zembeck L."/>
            <person name="Zimmer A."/>
            <person name="Zody M."/>
            <person name="Lander E."/>
        </authorList>
    </citation>
    <scope>NUCLEOTIDE SEQUENCE [LARGE SCALE GENOMIC DNA]</scope>
</reference>
<keyword evidence="1" id="KW-0812">Transmembrane</keyword>
<accession>H2ZA81</accession>
<evidence type="ECO:0000313" key="2">
    <source>
        <dbReference type="Ensembl" id="ENSCSAVP00000014496.1"/>
    </source>
</evidence>
<keyword evidence="1" id="KW-1133">Transmembrane helix</keyword>
<name>H2ZA81_CIOSA</name>
<dbReference type="AlphaFoldDB" id="H2ZA81"/>
<keyword evidence="3" id="KW-1185">Reference proteome</keyword>
<reference evidence="2" key="3">
    <citation type="submission" date="2025-09" db="UniProtKB">
        <authorList>
            <consortium name="Ensembl"/>
        </authorList>
    </citation>
    <scope>IDENTIFICATION</scope>
</reference>
<proteinExistence type="predicted"/>
<dbReference type="InParanoid" id="H2ZA81"/>
<evidence type="ECO:0000256" key="1">
    <source>
        <dbReference type="SAM" id="Phobius"/>
    </source>
</evidence>
<keyword evidence="1" id="KW-0472">Membrane</keyword>
<feature type="transmembrane region" description="Helical" evidence="1">
    <location>
        <begin position="28"/>
        <end position="51"/>
    </location>
</feature>
<sequence>MERYRFYTGLQRYRNGISYSSESLVTTVVVPFELTIIVSWLGVSFLGLCIFKSYCCTASGIATFSSGTVSANLCRLEISFSLRLNFELMNGRKKPMSKRIYHDGWTMTKHLRFFLSRR</sequence>
<dbReference type="HOGENOM" id="CLU_2072306_0_0_1"/>
<evidence type="ECO:0000313" key="3">
    <source>
        <dbReference type="Proteomes" id="UP000007875"/>
    </source>
</evidence>
<organism evidence="2 3">
    <name type="scientific">Ciona savignyi</name>
    <name type="common">Pacific transparent sea squirt</name>
    <dbReference type="NCBI Taxonomy" id="51511"/>
    <lineage>
        <taxon>Eukaryota</taxon>
        <taxon>Metazoa</taxon>
        <taxon>Chordata</taxon>
        <taxon>Tunicata</taxon>
        <taxon>Ascidiacea</taxon>
        <taxon>Phlebobranchia</taxon>
        <taxon>Cionidae</taxon>
        <taxon>Ciona</taxon>
    </lineage>
</organism>
<protein>
    <submittedName>
        <fullName evidence="2">Uncharacterized protein</fullName>
    </submittedName>
</protein>
<reference evidence="2" key="2">
    <citation type="submission" date="2025-08" db="UniProtKB">
        <authorList>
            <consortium name="Ensembl"/>
        </authorList>
    </citation>
    <scope>IDENTIFICATION</scope>
</reference>
<dbReference type="Ensembl" id="ENSCSAVT00000014661.1">
    <property type="protein sequence ID" value="ENSCSAVP00000014496.1"/>
    <property type="gene ID" value="ENSCSAVG00000008488.1"/>
</dbReference>
<dbReference type="Proteomes" id="UP000007875">
    <property type="component" value="Unassembled WGS sequence"/>
</dbReference>